<dbReference type="PANTHER" id="PTHR34562:SF8">
    <property type="entry name" value="WPP DOMAIN-INTERACTING PROTEIN 1"/>
    <property type="match status" value="1"/>
</dbReference>
<feature type="coiled-coil region" evidence="1">
    <location>
        <begin position="314"/>
        <end position="348"/>
    </location>
</feature>
<keyword evidence="3" id="KW-0812">Transmembrane</keyword>
<proteinExistence type="predicted"/>
<dbReference type="AlphaFoldDB" id="A0A9R0I5I5"/>
<evidence type="ECO:0000256" key="1">
    <source>
        <dbReference type="SAM" id="Coils"/>
    </source>
</evidence>
<feature type="transmembrane region" description="Helical" evidence="3">
    <location>
        <begin position="450"/>
        <end position="470"/>
    </location>
</feature>
<evidence type="ECO:0000313" key="4">
    <source>
        <dbReference type="Proteomes" id="UP000813463"/>
    </source>
</evidence>
<dbReference type="InterPro" id="IPR044696">
    <property type="entry name" value="WIP1/2/3"/>
</dbReference>
<dbReference type="PANTHER" id="PTHR34562">
    <property type="entry name" value="WPP DOMAIN-INTERACTING PROTEIN 2"/>
    <property type="match status" value="1"/>
</dbReference>
<reference evidence="4" key="1">
    <citation type="journal article" date="2021" name="Nat. Commun.">
        <title>Genomic analyses provide insights into spinach domestication and the genetic basis of agronomic traits.</title>
        <authorList>
            <person name="Cai X."/>
            <person name="Sun X."/>
            <person name="Xu C."/>
            <person name="Sun H."/>
            <person name="Wang X."/>
            <person name="Ge C."/>
            <person name="Zhang Z."/>
            <person name="Wang Q."/>
            <person name="Fei Z."/>
            <person name="Jiao C."/>
            <person name="Wang Q."/>
        </authorList>
    </citation>
    <scope>NUCLEOTIDE SEQUENCE [LARGE SCALE GENOMIC DNA]</scope>
    <source>
        <strain evidence="4">cv. Varoflay</strain>
    </source>
</reference>
<evidence type="ECO:0008006" key="6">
    <source>
        <dbReference type="Google" id="ProtNLM"/>
    </source>
</evidence>
<evidence type="ECO:0000256" key="2">
    <source>
        <dbReference type="SAM" id="MobiDB-lite"/>
    </source>
</evidence>
<dbReference type="GeneID" id="110782110"/>
<organism evidence="4 5">
    <name type="scientific">Spinacia oleracea</name>
    <name type="common">Spinach</name>
    <dbReference type="NCBI Taxonomy" id="3562"/>
    <lineage>
        <taxon>Eukaryota</taxon>
        <taxon>Viridiplantae</taxon>
        <taxon>Streptophyta</taxon>
        <taxon>Embryophyta</taxon>
        <taxon>Tracheophyta</taxon>
        <taxon>Spermatophyta</taxon>
        <taxon>Magnoliopsida</taxon>
        <taxon>eudicotyledons</taxon>
        <taxon>Gunneridae</taxon>
        <taxon>Pentapetalae</taxon>
        <taxon>Caryophyllales</taxon>
        <taxon>Chenopodiaceae</taxon>
        <taxon>Chenopodioideae</taxon>
        <taxon>Anserineae</taxon>
        <taxon>Spinacia</taxon>
    </lineage>
</organism>
<protein>
    <recommendedName>
        <fullName evidence="6">WPP domain-containing protein</fullName>
    </recommendedName>
</protein>
<reference evidence="5" key="2">
    <citation type="submission" date="2025-08" db="UniProtKB">
        <authorList>
            <consortium name="RefSeq"/>
        </authorList>
    </citation>
    <scope>IDENTIFICATION</scope>
    <source>
        <tissue evidence="5">Leaf</tissue>
    </source>
</reference>
<keyword evidence="4" id="KW-1185">Reference proteome</keyword>
<feature type="region of interest" description="Disordered" evidence="2">
    <location>
        <begin position="1"/>
        <end position="27"/>
    </location>
</feature>
<accession>A0A9R0I5I5</accession>
<name>A0A9R0I5I5_SPIOL</name>
<keyword evidence="3" id="KW-1133">Transmembrane helix</keyword>
<feature type="region of interest" description="Disordered" evidence="2">
    <location>
        <begin position="136"/>
        <end position="236"/>
    </location>
</feature>
<gene>
    <name evidence="5" type="primary">LOC110782110</name>
</gene>
<feature type="compositionally biased region" description="Basic and acidic residues" evidence="2">
    <location>
        <begin position="187"/>
        <end position="204"/>
    </location>
</feature>
<dbReference type="KEGG" id="soe:110782110"/>
<evidence type="ECO:0000313" key="5">
    <source>
        <dbReference type="RefSeq" id="XP_021841894.1"/>
    </source>
</evidence>
<evidence type="ECO:0000256" key="3">
    <source>
        <dbReference type="SAM" id="Phobius"/>
    </source>
</evidence>
<sequence>MDSDVKSDSTVVVEEDANQRNGNHVNVNDNLLDSDRFISNTERVEVGVDEVADVVAVADSDADVVAVAVDTNHQPSPPPTKGFGLKKWRRIRRNDRVTKETESESEREKDYESDSATGRILKRVLNTNENDGSIIFNAGAADSDNSEDSHSHSRRSSSKSSTAASYPKIPVKPSKNVLPNKLNLHSDPSKKARAPLDLELDKDNSPLSSMESDSRSSFPNPQHPPPHLPSHQQESPAVIGTKEEDDPLVRSILMLQSAQLALQAEVQKFGEIGKGIRSLCDDSDKTNGFPVQSVVNDPLCNTDRASDDFSEFSHAYLSKIVQTLEKQLNEAENSLKDKELRISELETTMRNTDPPQERLSNAMEQQYKRSIEMEAALHDLFKQKLEVEVQSLVIARSYKDLSVSVENQSPRMMENGENKAAMLQTQAEKSDTLDSSIQKMKIGVVKFTKCLVIQLVLLVLVFAVFFLKLVPESEVVVPT</sequence>
<feature type="region of interest" description="Disordered" evidence="2">
    <location>
        <begin position="95"/>
        <end position="115"/>
    </location>
</feature>
<keyword evidence="3" id="KW-0472">Membrane</keyword>
<feature type="compositionally biased region" description="Basic and acidic residues" evidence="2">
    <location>
        <begin position="95"/>
        <end position="112"/>
    </location>
</feature>
<dbReference type="RefSeq" id="XP_021841894.1">
    <property type="nucleotide sequence ID" value="XM_021986202.2"/>
</dbReference>
<keyword evidence="1" id="KW-0175">Coiled coil</keyword>
<dbReference type="OrthoDB" id="680851at2759"/>
<dbReference type="Proteomes" id="UP000813463">
    <property type="component" value="Chromosome 2"/>
</dbReference>